<dbReference type="InterPro" id="IPR047057">
    <property type="entry name" value="MerR_fam"/>
</dbReference>
<keyword evidence="2" id="KW-0175">Coiled coil</keyword>
<evidence type="ECO:0000313" key="5">
    <source>
        <dbReference type="Proteomes" id="UP000663444"/>
    </source>
</evidence>
<dbReference type="PROSITE" id="PS50937">
    <property type="entry name" value="HTH_MERR_2"/>
    <property type="match status" value="1"/>
</dbReference>
<dbReference type="AlphaFoldDB" id="A0A974SQC0"/>
<gene>
    <name evidence="4" type="ORF">IWH25_03920</name>
</gene>
<keyword evidence="1 4" id="KW-0238">DNA-binding</keyword>
<reference evidence="4" key="1">
    <citation type="submission" date="2020-11" db="EMBL/GenBank/DDBJ databases">
        <title>Azospira restricta DSM 18626 genome sequence.</title>
        <authorList>
            <person name="Moe W.M."/>
        </authorList>
    </citation>
    <scope>NUCLEOTIDE SEQUENCE</scope>
    <source>
        <strain evidence="4">DSM 18626</strain>
    </source>
</reference>
<proteinExistence type="predicted"/>
<dbReference type="SMART" id="SM00422">
    <property type="entry name" value="HTH_MERR"/>
    <property type="match status" value="1"/>
</dbReference>
<dbReference type="SUPFAM" id="SSF46955">
    <property type="entry name" value="Putative DNA-binding domain"/>
    <property type="match status" value="1"/>
</dbReference>
<dbReference type="Pfam" id="PF13411">
    <property type="entry name" value="MerR_1"/>
    <property type="match status" value="1"/>
</dbReference>
<feature type="coiled-coil region" evidence="2">
    <location>
        <begin position="101"/>
        <end position="138"/>
    </location>
</feature>
<dbReference type="GO" id="GO:0003677">
    <property type="term" value="F:DNA binding"/>
    <property type="evidence" value="ECO:0007669"/>
    <property type="project" value="UniProtKB-KW"/>
</dbReference>
<evidence type="ECO:0000259" key="3">
    <source>
        <dbReference type="PROSITE" id="PS50937"/>
    </source>
</evidence>
<dbReference type="InterPro" id="IPR009061">
    <property type="entry name" value="DNA-bd_dom_put_sf"/>
</dbReference>
<organism evidence="4 5">
    <name type="scientific">Azospira restricta</name>
    <dbReference type="NCBI Taxonomy" id="404405"/>
    <lineage>
        <taxon>Bacteria</taxon>
        <taxon>Pseudomonadati</taxon>
        <taxon>Pseudomonadota</taxon>
        <taxon>Betaproteobacteria</taxon>
        <taxon>Rhodocyclales</taxon>
        <taxon>Rhodocyclaceae</taxon>
        <taxon>Azospira</taxon>
    </lineage>
</organism>
<dbReference type="CDD" id="cd04776">
    <property type="entry name" value="HTH_GnyR"/>
    <property type="match status" value="1"/>
</dbReference>
<dbReference type="PANTHER" id="PTHR30204">
    <property type="entry name" value="REDOX-CYCLING DRUG-SENSING TRANSCRIPTIONAL ACTIVATOR SOXR"/>
    <property type="match status" value="1"/>
</dbReference>
<dbReference type="PANTHER" id="PTHR30204:SF58">
    <property type="entry name" value="HTH-TYPE TRANSCRIPTIONAL REGULATOR YFMP"/>
    <property type="match status" value="1"/>
</dbReference>
<name>A0A974SQC0_9RHOO</name>
<keyword evidence="5" id="KW-1185">Reference proteome</keyword>
<protein>
    <submittedName>
        <fullName evidence="4">MerR family DNA-binding transcriptional regulator</fullName>
    </submittedName>
</protein>
<evidence type="ECO:0000256" key="2">
    <source>
        <dbReference type="SAM" id="Coils"/>
    </source>
</evidence>
<dbReference type="GO" id="GO:0003700">
    <property type="term" value="F:DNA-binding transcription factor activity"/>
    <property type="evidence" value="ECO:0007669"/>
    <property type="project" value="InterPro"/>
</dbReference>
<dbReference type="KEGG" id="ares:IWH25_03920"/>
<evidence type="ECO:0000256" key="1">
    <source>
        <dbReference type="ARBA" id="ARBA00023125"/>
    </source>
</evidence>
<dbReference type="Gene3D" id="1.10.1660.10">
    <property type="match status" value="1"/>
</dbReference>
<feature type="domain" description="HTH merR-type" evidence="3">
    <location>
        <begin position="19"/>
        <end position="86"/>
    </location>
</feature>
<sequence>MEKTALKHEGSADDRQAQTFHISDLAREFGITPRTIRFWEDQGLLFPHREGQTRVFSRRDRTRLKLALRGKRLGLSLAEIKEMIEMYDTARDESSQLLKFLDVLAERRAAFERQREDIEAVLDEIAGFEAQCRELLAQEAAAGDAARLSDAG</sequence>
<dbReference type="EMBL" id="CP064781">
    <property type="protein sequence ID" value="QRJ64510.1"/>
    <property type="molecule type" value="Genomic_DNA"/>
</dbReference>
<dbReference type="InterPro" id="IPR000551">
    <property type="entry name" value="MerR-type_HTH_dom"/>
</dbReference>
<dbReference type="Proteomes" id="UP000663444">
    <property type="component" value="Chromosome"/>
</dbReference>
<accession>A0A974SQC0</accession>
<evidence type="ECO:0000313" key="4">
    <source>
        <dbReference type="EMBL" id="QRJ64510.1"/>
    </source>
</evidence>